<keyword evidence="3" id="KW-1185">Reference proteome</keyword>
<dbReference type="InterPro" id="IPR000073">
    <property type="entry name" value="AB_hydrolase_1"/>
</dbReference>
<protein>
    <submittedName>
        <fullName evidence="2">Alpha/beta fold hydrolase</fullName>
    </submittedName>
</protein>
<dbReference type="GO" id="GO:0046503">
    <property type="term" value="P:glycerolipid catabolic process"/>
    <property type="evidence" value="ECO:0007669"/>
    <property type="project" value="TreeGrafter"/>
</dbReference>
<dbReference type="Proteomes" id="UP000596827">
    <property type="component" value="Unassembled WGS sequence"/>
</dbReference>
<dbReference type="Pfam" id="PF00561">
    <property type="entry name" value="Abhydrolase_1"/>
    <property type="match status" value="1"/>
</dbReference>
<name>A0A923M7S9_9BURK</name>
<evidence type="ECO:0000259" key="1">
    <source>
        <dbReference type="Pfam" id="PF00561"/>
    </source>
</evidence>
<gene>
    <name evidence="2" type="ORF">H8R02_13970</name>
</gene>
<dbReference type="InterPro" id="IPR029058">
    <property type="entry name" value="AB_hydrolase_fold"/>
</dbReference>
<sequence length="295" mass="31708">MKVRANGIDIEVEDSGAGRPVVLLVMGLGMQLVAWPEAFVQALVDAGYRVVRFDNRDIGLSQHFDAAGVPNVLLESMKHRIGLPVRAPYGLHDMAGDAFGVLDALGIESAHVVGVSMGGMIAQRMALAAPQRVLSLTSIMSSSGARFLPGPKPQVWRALMAKPEGTGEDAIVNHYVKVFKVIGSPGFPLDEPQLRDRIRLGVRRSYHPVGTLRQMVAIASDTRRAAELHRVTAPTLVVHGKDDPLVPFLCGQDTARRIPNAQLVGVHGMGHDLPPGVVQSILTPLVPHLRRNSGP</sequence>
<keyword evidence="2" id="KW-0378">Hydrolase</keyword>
<feature type="domain" description="AB hydrolase-1" evidence="1">
    <location>
        <begin position="20"/>
        <end position="272"/>
    </location>
</feature>
<dbReference type="RefSeq" id="WP_187082027.1">
    <property type="nucleotide sequence ID" value="NZ_JACORU010000004.1"/>
</dbReference>
<dbReference type="EMBL" id="JACORU010000004">
    <property type="protein sequence ID" value="MBC5765570.1"/>
    <property type="molecule type" value="Genomic_DNA"/>
</dbReference>
<dbReference type="GO" id="GO:0004806">
    <property type="term" value="F:triacylglycerol lipase activity"/>
    <property type="evidence" value="ECO:0007669"/>
    <property type="project" value="TreeGrafter"/>
</dbReference>
<proteinExistence type="predicted"/>
<dbReference type="PANTHER" id="PTHR43433">
    <property type="entry name" value="HYDROLASE, ALPHA/BETA FOLD FAMILY PROTEIN"/>
    <property type="match status" value="1"/>
</dbReference>
<dbReference type="SUPFAM" id="SSF53474">
    <property type="entry name" value="alpha/beta-Hydrolases"/>
    <property type="match status" value="1"/>
</dbReference>
<organism evidence="2 3">
    <name type="scientific">Ramlibacter albus</name>
    <dbReference type="NCBI Taxonomy" id="2079448"/>
    <lineage>
        <taxon>Bacteria</taxon>
        <taxon>Pseudomonadati</taxon>
        <taxon>Pseudomonadota</taxon>
        <taxon>Betaproteobacteria</taxon>
        <taxon>Burkholderiales</taxon>
        <taxon>Comamonadaceae</taxon>
        <taxon>Ramlibacter</taxon>
    </lineage>
</organism>
<dbReference type="InterPro" id="IPR050471">
    <property type="entry name" value="AB_hydrolase"/>
</dbReference>
<evidence type="ECO:0000313" key="3">
    <source>
        <dbReference type="Proteomes" id="UP000596827"/>
    </source>
</evidence>
<accession>A0A923M7S9</accession>
<reference evidence="2" key="1">
    <citation type="submission" date="2020-08" db="EMBL/GenBank/DDBJ databases">
        <title>Ramlibacter sp. GTP1 16S ribosomal RNA gene genome sequencing and assembly.</title>
        <authorList>
            <person name="Kang M."/>
        </authorList>
    </citation>
    <scope>NUCLEOTIDE SEQUENCE</scope>
    <source>
        <strain evidence="2">GTP1</strain>
    </source>
</reference>
<dbReference type="Gene3D" id="3.40.50.1820">
    <property type="entry name" value="alpha/beta hydrolase"/>
    <property type="match status" value="1"/>
</dbReference>
<dbReference type="PANTHER" id="PTHR43433:SF5">
    <property type="entry name" value="AB HYDROLASE-1 DOMAIN-CONTAINING PROTEIN"/>
    <property type="match status" value="1"/>
</dbReference>
<evidence type="ECO:0000313" key="2">
    <source>
        <dbReference type="EMBL" id="MBC5765570.1"/>
    </source>
</evidence>
<dbReference type="AlphaFoldDB" id="A0A923M7S9"/>
<comment type="caution">
    <text evidence="2">The sequence shown here is derived from an EMBL/GenBank/DDBJ whole genome shotgun (WGS) entry which is preliminary data.</text>
</comment>